<proteinExistence type="inferred from homology"/>
<dbReference type="InterPro" id="IPR043129">
    <property type="entry name" value="ATPase_NBD"/>
</dbReference>
<dbReference type="RefSeq" id="WP_317705393.1">
    <property type="nucleotide sequence ID" value="NZ_AP024714.1"/>
</dbReference>
<evidence type="ECO:0000313" key="9">
    <source>
        <dbReference type="Proteomes" id="UP001321825"/>
    </source>
</evidence>
<dbReference type="Proteomes" id="UP001321825">
    <property type="component" value="Chromosome"/>
</dbReference>
<dbReference type="NCBIfam" id="TIGR03725">
    <property type="entry name" value="T6A_YeaZ"/>
    <property type="match status" value="1"/>
</dbReference>
<dbReference type="Gene3D" id="3.30.420.40">
    <property type="match status" value="2"/>
</dbReference>
<evidence type="ECO:0000256" key="6">
    <source>
        <dbReference type="ARBA" id="ARBA00032446"/>
    </source>
</evidence>
<keyword evidence="5" id="KW-0819">tRNA processing</keyword>
<dbReference type="CDD" id="cd24032">
    <property type="entry name" value="ASKHA_NBD_TsaB"/>
    <property type="match status" value="1"/>
</dbReference>
<comment type="subcellular location">
    <subcellularLocation>
        <location evidence="1">Cytoplasm</location>
    </subcellularLocation>
</comment>
<dbReference type="KEGG" id="mcau:MIT9_P2608"/>
<dbReference type="InterPro" id="IPR022496">
    <property type="entry name" value="T6A_TsaB"/>
</dbReference>
<evidence type="ECO:0000313" key="8">
    <source>
        <dbReference type="EMBL" id="BCX83017.1"/>
    </source>
</evidence>
<keyword evidence="4" id="KW-0963">Cytoplasm</keyword>
<sequence>MKILALETATEACSAALYRDGRVCERFEVAPRRHADRILPMMSELLEEAGLTLRDLDALAFGRGPGAFTGLRIAAGVAQGTALGAGLAVVPVSTVAALAAEALAQTPVEYAVAALDARMGEVYWGVYRRGEAGPVLVGREQVVDPQRAPLPDDLSEAVAVGPGWSAYGAVLRRRFGDRLRTIWPRRLPRAAWIARLAAMADPDTQWLPPERALPVYLRDQVANRAKA</sequence>
<reference evidence="9" key="1">
    <citation type="journal article" date="2024" name="Int. J. Syst. Evol. Microbiol.">
        <title>Methylomarinovum tepidoasis sp. nov., a moderately thermophilic methanotroph of the family Methylothermaceae isolated from a deep-sea hydrothermal field.</title>
        <authorList>
            <person name="Hirayama H."/>
            <person name="Takaki Y."/>
            <person name="Abe M."/>
            <person name="Miyazaki M."/>
            <person name="Uematsu K."/>
            <person name="Matsui Y."/>
            <person name="Takai K."/>
        </authorList>
    </citation>
    <scope>NUCLEOTIDE SEQUENCE [LARGE SCALE GENOMIC DNA]</scope>
    <source>
        <strain evidence="9">IT-9</strain>
    </source>
</reference>
<accession>A0AAU9CYA6</accession>
<organism evidence="8 9">
    <name type="scientific">Methylomarinovum caldicuralii</name>
    <dbReference type="NCBI Taxonomy" id="438856"/>
    <lineage>
        <taxon>Bacteria</taxon>
        <taxon>Pseudomonadati</taxon>
        <taxon>Pseudomonadota</taxon>
        <taxon>Gammaproteobacteria</taxon>
        <taxon>Methylococcales</taxon>
        <taxon>Methylothermaceae</taxon>
        <taxon>Methylomarinovum</taxon>
    </lineage>
</organism>
<evidence type="ECO:0000256" key="1">
    <source>
        <dbReference type="ARBA" id="ARBA00004496"/>
    </source>
</evidence>
<evidence type="ECO:0000256" key="5">
    <source>
        <dbReference type="ARBA" id="ARBA00022694"/>
    </source>
</evidence>
<dbReference type="AlphaFoldDB" id="A0AAU9CYA6"/>
<dbReference type="InterPro" id="IPR000905">
    <property type="entry name" value="Gcp-like_dom"/>
</dbReference>
<evidence type="ECO:0000256" key="3">
    <source>
        <dbReference type="ARBA" id="ARBA00019012"/>
    </source>
</evidence>
<evidence type="ECO:0000256" key="2">
    <source>
        <dbReference type="ARBA" id="ARBA00010493"/>
    </source>
</evidence>
<dbReference type="EMBL" id="AP024714">
    <property type="protein sequence ID" value="BCX83017.1"/>
    <property type="molecule type" value="Genomic_DNA"/>
</dbReference>
<dbReference type="Pfam" id="PF00814">
    <property type="entry name" value="TsaD"/>
    <property type="match status" value="1"/>
</dbReference>
<name>A0AAU9CYA6_9GAMM</name>
<dbReference type="PANTHER" id="PTHR11735:SF11">
    <property type="entry name" value="TRNA THREONYLCARBAMOYLADENOSINE BIOSYNTHESIS PROTEIN TSAB"/>
    <property type="match status" value="1"/>
</dbReference>
<evidence type="ECO:0000259" key="7">
    <source>
        <dbReference type="Pfam" id="PF00814"/>
    </source>
</evidence>
<dbReference type="GO" id="GO:0005829">
    <property type="term" value="C:cytosol"/>
    <property type="evidence" value="ECO:0007669"/>
    <property type="project" value="TreeGrafter"/>
</dbReference>
<dbReference type="GO" id="GO:0002949">
    <property type="term" value="P:tRNA threonylcarbamoyladenosine modification"/>
    <property type="evidence" value="ECO:0007669"/>
    <property type="project" value="InterPro"/>
</dbReference>
<comment type="similarity">
    <text evidence="2">Belongs to the KAE1 / TsaD family. TsaB subfamily.</text>
</comment>
<dbReference type="SUPFAM" id="SSF53067">
    <property type="entry name" value="Actin-like ATPase domain"/>
    <property type="match status" value="2"/>
</dbReference>
<dbReference type="PANTHER" id="PTHR11735">
    <property type="entry name" value="TRNA N6-ADENOSINE THREONYLCARBAMOYLTRANSFERASE"/>
    <property type="match status" value="1"/>
</dbReference>
<keyword evidence="9" id="KW-1185">Reference proteome</keyword>
<gene>
    <name evidence="8" type="ORF">MIT9_P2608</name>
</gene>
<dbReference type="FunFam" id="3.30.420.40:FF:000097">
    <property type="entry name" value="tRNA threonylcarbamoyladenosine biosynthesis protein TsaB"/>
    <property type="match status" value="1"/>
</dbReference>
<protein>
    <recommendedName>
        <fullName evidence="3">tRNA threonylcarbamoyladenosine biosynthesis protein TsaB</fullName>
    </recommendedName>
    <alternativeName>
        <fullName evidence="6">t(6)A37 threonylcarbamoyladenosine biosynthesis protein TsaB</fullName>
    </alternativeName>
</protein>
<evidence type="ECO:0000256" key="4">
    <source>
        <dbReference type="ARBA" id="ARBA00022490"/>
    </source>
</evidence>
<feature type="domain" description="Gcp-like" evidence="7">
    <location>
        <begin position="28"/>
        <end position="133"/>
    </location>
</feature>